<evidence type="ECO:0000313" key="3">
    <source>
        <dbReference type="Proteomes" id="UP001153069"/>
    </source>
</evidence>
<proteinExistence type="predicted"/>
<dbReference type="AlphaFoldDB" id="A0A9N8E5E3"/>
<reference evidence="2" key="1">
    <citation type="submission" date="2020-06" db="EMBL/GenBank/DDBJ databases">
        <authorList>
            <consortium name="Plant Systems Biology data submission"/>
        </authorList>
    </citation>
    <scope>NUCLEOTIDE SEQUENCE</scope>
    <source>
        <strain evidence="2">D6</strain>
    </source>
</reference>
<feature type="region of interest" description="Disordered" evidence="1">
    <location>
        <begin position="1"/>
        <end position="25"/>
    </location>
</feature>
<name>A0A9N8E5E3_9STRA</name>
<comment type="caution">
    <text evidence="2">The sequence shown here is derived from an EMBL/GenBank/DDBJ whole genome shotgun (WGS) entry which is preliminary data.</text>
</comment>
<feature type="region of interest" description="Disordered" evidence="1">
    <location>
        <begin position="70"/>
        <end position="129"/>
    </location>
</feature>
<organism evidence="2 3">
    <name type="scientific">Seminavis robusta</name>
    <dbReference type="NCBI Taxonomy" id="568900"/>
    <lineage>
        <taxon>Eukaryota</taxon>
        <taxon>Sar</taxon>
        <taxon>Stramenopiles</taxon>
        <taxon>Ochrophyta</taxon>
        <taxon>Bacillariophyta</taxon>
        <taxon>Bacillariophyceae</taxon>
        <taxon>Bacillariophycidae</taxon>
        <taxon>Naviculales</taxon>
        <taxon>Naviculaceae</taxon>
        <taxon>Seminavis</taxon>
    </lineage>
</organism>
<dbReference type="OrthoDB" id="199263at2759"/>
<protein>
    <submittedName>
        <fullName evidence="2">Uncharacterized protein</fullName>
    </submittedName>
</protein>
<gene>
    <name evidence="2" type="ORF">SEMRO_691_G187760.1</name>
</gene>
<evidence type="ECO:0000313" key="2">
    <source>
        <dbReference type="EMBL" id="CAB9515032.1"/>
    </source>
</evidence>
<feature type="compositionally biased region" description="Basic and acidic residues" evidence="1">
    <location>
        <begin position="118"/>
        <end position="129"/>
    </location>
</feature>
<dbReference type="EMBL" id="CAICTM010000690">
    <property type="protein sequence ID" value="CAB9515032.1"/>
    <property type="molecule type" value="Genomic_DNA"/>
</dbReference>
<keyword evidence="3" id="KW-1185">Reference proteome</keyword>
<evidence type="ECO:0000256" key="1">
    <source>
        <dbReference type="SAM" id="MobiDB-lite"/>
    </source>
</evidence>
<sequence length="241" mass="26840">MSLSSKPTPSEEHENENLNPNLSDYERKRAQNIVRNNERLLSLGLISSLEATQSNAAAWGLQVPACIRSSASSTTTDNEKESTKLKKRKSIKESPLPPSRKSARLQGKPAEENVMLPNDDKADNESTKGLSTKERRLAIIQECRQARLKAAARVMEEGEERAAKQNPTATYAHCSMRVRTMTEKGLKNRVKTIERAAGKHCVVKMAIFKSCLQDEDEWDLANLASEALERLKAMQPPPVES</sequence>
<accession>A0A9N8E5E3</accession>
<dbReference type="Proteomes" id="UP001153069">
    <property type="component" value="Unassembled WGS sequence"/>
</dbReference>